<organism evidence="2 3">
    <name type="scientific">Nocardia brasiliensis</name>
    <dbReference type="NCBI Taxonomy" id="37326"/>
    <lineage>
        <taxon>Bacteria</taxon>
        <taxon>Bacillati</taxon>
        <taxon>Actinomycetota</taxon>
        <taxon>Actinomycetes</taxon>
        <taxon>Mycobacteriales</taxon>
        <taxon>Nocardiaceae</taxon>
        <taxon>Nocardia</taxon>
    </lineage>
</organism>
<dbReference type="GO" id="GO:0003676">
    <property type="term" value="F:nucleic acid binding"/>
    <property type="evidence" value="ECO:0007669"/>
    <property type="project" value="InterPro"/>
</dbReference>
<dbReference type="PANTHER" id="PTHR33877">
    <property type="entry name" value="SLL1193 PROTEIN"/>
    <property type="match status" value="1"/>
</dbReference>
<keyword evidence="2" id="KW-0378">Hydrolase</keyword>
<dbReference type="CDD" id="cd00085">
    <property type="entry name" value="HNHc"/>
    <property type="match status" value="1"/>
</dbReference>
<dbReference type="FunFam" id="1.10.30.50:FF:000001">
    <property type="entry name" value="HNH endonuclease"/>
    <property type="match status" value="1"/>
</dbReference>
<protein>
    <submittedName>
        <fullName evidence="2">HNH endonuclease</fullName>
    </submittedName>
</protein>
<accession>A0A6G9Y296</accession>
<dbReference type="InterPro" id="IPR052892">
    <property type="entry name" value="NA-targeting_endonuclease"/>
</dbReference>
<keyword evidence="2" id="KW-0255">Endonuclease</keyword>
<dbReference type="InterPro" id="IPR002711">
    <property type="entry name" value="HNH"/>
</dbReference>
<dbReference type="AlphaFoldDB" id="A0A6G9Y296"/>
<reference evidence="2 3" key="1">
    <citation type="journal article" date="2019" name="ACS Chem. Biol.">
        <title>Identification and Mobilization of a Cryptic Antibiotic Biosynthesis Gene Locus from a Human-Pathogenic Nocardia Isolate.</title>
        <authorList>
            <person name="Herisse M."/>
            <person name="Ishida K."/>
            <person name="Porter J.L."/>
            <person name="Howden B."/>
            <person name="Hertweck C."/>
            <person name="Stinear T.P."/>
            <person name="Pidot S.J."/>
        </authorList>
    </citation>
    <scope>NUCLEOTIDE SEQUENCE [LARGE SCALE GENOMIC DNA]</scope>
    <source>
        <strain evidence="2 3">AUSMDU00024985</strain>
    </source>
</reference>
<sequence>MKRRVLLLNATYEPLTALSARRAIVLLICDKADTVHHDADGPVVHSAESAVTIPSVIRLRSYVHVPYRARVPMTRAALMHRDRYRCGYCGSKAETIDHVIPRSRGGEHSWENCVASCAPCNHRKADKLLSELGWTLRAPLVSPKGPHWRLLSTTADLDPVWLQYLGEGAA</sequence>
<dbReference type="GO" id="GO:0008270">
    <property type="term" value="F:zinc ion binding"/>
    <property type="evidence" value="ECO:0007669"/>
    <property type="project" value="InterPro"/>
</dbReference>
<dbReference type="Pfam" id="PF01844">
    <property type="entry name" value="HNH"/>
    <property type="match status" value="1"/>
</dbReference>
<evidence type="ECO:0000313" key="2">
    <source>
        <dbReference type="EMBL" id="QIS07264.1"/>
    </source>
</evidence>
<dbReference type="Proteomes" id="UP000501705">
    <property type="component" value="Chromosome"/>
</dbReference>
<dbReference type="EMBL" id="CP046171">
    <property type="protein sequence ID" value="QIS07264.1"/>
    <property type="molecule type" value="Genomic_DNA"/>
</dbReference>
<dbReference type="PANTHER" id="PTHR33877:SF2">
    <property type="entry name" value="OS07G0170200 PROTEIN"/>
    <property type="match status" value="1"/>
</dbReference>
<gene>
    <name evidence="2" type="ORF">F5X71_08570</name>
</gene>
<keyword evidence="2" id="KW-0540">Nuclease</keyword>
<name>A0A6G9Y296_NOCBR</name>
<feature type="domain" description="HNH nuclease" evidence="1">
    <location>
        <begin position="73"/>
        <end position="122"/>
    </location>
</feature>
<proteinExistence type="predicted"/>
<evidence type="ECO:0000313" key="3">
    <source>
        <dbReference type="Proteomes" id="UP000501705"/>
    </source>
</evidence>
<dbReference type="SMART" id="SM00507">
    <property type="entry name" value="HNHc"/>
    <property type="match status" value="1"/>
</dbReference>
<dbReference type="Gene3D" id="1.10.30.50">
    <property type="match status" value="1"/>
</dbReference>
<dbReference type="InterPro" id="IPR003615">
    <property type="entry name" value="HNH_nuc"/>
</dbReference>
<evidence type="ECO:0000259" key="1">
    <source>
        <dbReference type="SMART" id="SM00507"/>
    </source>
</evidence>
<dbReference type="GO" id="GO:0004519">
    <property type="term" value="F:endonuclease activity"/>
    <property type="evidence" value="ECO:0007669"/>
    <property type="project" value="UniProtKB-KW"/>
</dbReference>